<dbReference type="GO" id="GO:0005576">
    <property type="term" value="C:extracellular region"/>
    <property type="evidence" value="ECO:0007669"/>
    <property type="project" value="UniProtKB-SubCell"/>
</dbReference>
<evidence type="ECO:0000256" key="11">
    <source>
        <dbReference type="ARBA" id="ARBA00023157"/>
    </source>
</evidence>
<feature type="binding site" evidence="15">
    <location>
        <position position="205"/>
    </location>
    <ligand>
        <name>Ca(2+)</name>
        <dbReference type="ChEBI" id="CHEBI:29108"/>
        <label>2</label>
    </ligand>
</feature>
<evidence type="ECO:0000256" key="9">
    <source>
        <dbReference type="ARBA" id="ARBA00023002"/>
    </source>
</evidence>
<evidence type="ECO:0000256" key="12">
    <source>
        <dbReference type="ARBA" id="ARBA00023180"/>
    </source>
</evidence>
<dbReference type="EMBL" id="JACAZF010000009">
    <property type="protein sequence ID" value="KAF7294585.1"/>
    <property type="molecule type" value="Genomic_DNA"/>
</dbReference>
<dbReference type="InterPro" id="IPR010255">
    <property type="entry name" value="Haem_peroxidase_sf"/>
</dbReference>
<dbReference type="AlphaFoldDB" id="A0A8H6S9C5"/>
<keyword evidence="13" id="KW-0376">Hydrogen peroxide</keyword>
<comment type="cofactor">
    <cofactor evidence="15 18">
        <name>Ca(2+)</name>
        <dbReference type="ChEBI" id="CHEBI:29108"/>
    </cofactor>
    <text evidence="15 18">Binds 2 calcium ions per subunit.</text>
</comment>
<keyword evidence="9 18" id="KW-0560">Oxidoreductase</keyword>
<evidence type="ECO:0000256" key="4">
    <source>
        <dbReference type="ARBA" id="ARBA00022559"/>
    </source>
</evidence>
<dbReference type="SUPFAM" id="SSF48113">
    <property type="entry name" value="Heme-dependent peroxidases"/>
    <property type="match status" value="1"/>
</dbReference>
<feature type="binding site" evidence="15">
    <location>
        <position position="77"/>
    </location>
    <ligand>
        <name>Ca(2+)</name>
        <dbReference type="ChEBI" id="CHEBI:29108"/>
        <label>1</label>
    </ligand>
</feature>
<dbReference type="GO" id="GO:0020037">
    <property type="term" value="F:heme binding"/>
    <property type="evidence" value="ECO:0007669"/>
    <property type="project" value="UniProtKB-UniRule"/>
</dbReference>
<dbReference type="EC" id="1.11.1.-" evidence="18"/>
<comment type="subcellular location">
    <subcellularLocation>
        <location evidence="1">Secreted</location>
    </subcellularLocation>
</comment>
<evidence type="ECO:0000256" key="3">
    <source>
        <dbReference type="ARBA" id="ARBA00022525"/>
    </source>
</evidence>
<feature type="disulfide bond" evidence="17">
    <location>
        <begin position="277"/>
        <end position="343"/>
    </location>
</feature>
<dbReference type="PANTHER" id="PTHR31356">
    <property type="entry name" value="THYLAKOID LUMENAL 29 KDA PROTEIN, CHLOROPLASTIC-RELATED"/>
    <property type="match status" value="1"/>
</dbReference>
<feature type="domain" description="Plant heme peroxidase family profile" evidence="19">
    <location>
        <begin position="114"/>
        <end position="317"/>
    </location>
</feature>
<organism evidence="20 21">
    <name type="scientific">Mycena indigotica</name>
    <dbReference type="NCBI Taxonomy" id="2126181"/>
    <lineage>
        <taxon>Eukaryota</taxon>
        <taxon>Fungi</taxon>
        <taxon>Dikarya</taxon>
        <taxon>Basidiomycota</taxon>
        <taxon>Agaricomycotina</taxon>
        <taxon>Agaricomycetes</taxon>
        <taxon>Agaricomycetidae</taxon>
        <taxon>Agaricales</taxon>
        <taxon>Marasmiineae</taxon>
        <taxon>Mycenaceae</taxon>
        <taxon>Mycena</taxon>
    </lineage>
</organism>
<feature type="chain" id="PRO_5034805443" description="Peroxidase" evidence="18">
    <location>
        <begin position="19"/>
        <end position="372"/>
    </location>
</feature>
<dbReference type="GO" id="GO:0046872">
    <property type="term" value="F:metal ion binding"/>
    <property type="evidence" value="ECO:0007669"/>
    <property type="project" value="UniProtKB-UniRule"/>
</dbReference>
<feature type="binding site" evidence="15">
    <location>
        <position position="222"/>
    </location>
    <ligand>
        <name>Ca(2+)</name>
        <dbReference type="ChEBI" id="CHEBI:29108"/>
        <label>2</label>
    </ligand>
</feature>
<evidence type="ECO:0000256" key="5">
    <source>
        <dbReference type="ARBA" id="ARBA00022617"/>
    </source>
</evidence>
<feature type="binding site" evidence="15">
    <location>
        <position position="99"/>
    </location>
    <ligand>
        <name>Ca(2+)</name>
        <dbReference type="ChEBI" id="CHEBI:29108"/>
        <label>1</label>
    </ligand>
</feature>
<keyword evidence="3" id="KW-0964">Secreted</keyword>
<gene>
    <name evidence="20" type="ORF">MIND_00995000</name>
</gene>
<feature type="disulfide bond" evidence="17">
    <location>
        <begin position="43"/>
        <end position="313"/>
    </location>
</feature>
<dbReference type="Gene3D" id="1.10.520.10">
    <property type="match status" value="1"/>
</dbReference>
<dbReference type="InterPro" id="IPR002016">
    <property type="entry name" value="Haem_peroxidase"/>
</dbReference>
<dbReference type="PROSITE" id="PS50873">
    <property type="entry name" value="PEROXIDASE_4"/>
    <property type="match status" value="1"/>
</dbReference>
<evidence type="ECO:0000256" key="1">
    <source>
        <dbReference type="ARBA" id="ARBA00004613"/>
    </source>
</evidence>
<keyword evidence="4 18" id="KW-0575">Peroxidase</keyword>
<evidence type="ECO:0000259" key="19">
    <source>
        <dbReference type="PROSITE" id="PS50873"/>
    </source>
</evidence>
<dbReference type="GO" id="GO:0000302">
    <property type="term" value="P:response to reactive oxygen species"/>
    <property type="evidence" value="ECO:0007669"/>
    <property type="project" value="TreeGrafter"/>
</dbReference>
<dbReference type="Pfam" id="PF11895">
    <property type="entry name" value="Peroxidase_ext"/>
    <property type="match status" value="1"/>
</dbReference>
<dbReference type="PRINTS" id="PR00462">
    <property type="entry name" value="LIGNINASE"/>
</dbReference>
<feature type="binding site" description="axial binding residue" evidence="15">
    <location>
        <position position="204"/>
    </location>
    <ligand>
        <name>heme b</name>
        <dbReference type="ChEBI" id="CHEBI:60344"/>
    </ligand>
    <ligandPart>
        <name>Fe</name>
        <dbReference type="ChEBI" id="CHEBI:18248"/>
    </ligandPart>
</feature>
<evidence type="ECO:0000256" key="13">
    <source>
        <dbReference type="ARBA" id="ARBA00023324"/>
    </source>
</evidence>
<accession>A0A8H6S9C5</accession>
<dbReference type="PROSITE" id="PS00436">
    <property type="entry name" value="PEROXIDASE_2"/>
    <property type="match status" value="1"/>
</dbReference>
<evidence type="ECO:0000256" key="17">
    <source>
        <dbReference type="PIRSR" id="PIRSR601621-4"/>
    </source>
</evidence>
<evidence type="ECO:0000256" key="14">
    <source>
        <dbReference type="PIRSR" id="PIRSR601621-1"/>
    </source>
</evidence>
<dbReference type="InterPro" id="IPR001621">
    <property type="entry name" value="Ligninase"/>
</dbReference>
<comment type="cofactor">
    <cofactor evidence="15">
        <name>heme b</name>
        <dbReference type="ChEBI" id="CHEBI:60344"/>
    </cofactor>
    <text evidence="15">Binds 1 heme b (iron(II)-protoporphyrin IX) group per subunit.</text>
</comment>
<feature type="binding site" evidence="15">
    <location>
        <position position="95"/>
    </location>
    <ligand>
        <name>Ca(2+)</name>
        <dbReference type="ChEBI" id="CHEBI:29108"/>
        <label>1</label>
    </ligand>
</feature>
<keyword evidence="7 18" id="KW-0732">Signal</keyword>
<comment type="caution">
    <text evidence="20">The sequence shown here is derived from an EMBL/GenBank/DDBJ whole genome shotgun (WGS) entry which is preliminary data.</text>
</comment>
<dbReference type="Pfam" id="PF00141">
    <property type="entry name" value="peroxidase"/>
    <property type="match status" value="1"/>
</dbReference>
<dbReference type="GO" id="GO:0004601">
    <property type="term" value="F:peroxidase activity"/>
    <property type="evidence" value="ECO:0007669"/>
    <property type="project" value="UniProtKB-KW"/>
</dbReference>
<sequence>MAPFLSLISLYLASAAAASHLEPHHRAPPAQCSKGRTAKNSQCCVWYDVLDDIQTNLFEGGKCDDEAHDALRLSFHDAIGYSPLLRSQGKFPGGGADGSIIMFADKELLYGANDALDEIVDAERKLADRYHVSYGDIIQFIAVVSVRNCPGGPLIPFFAGRPNATKWAPDGLVPEAFDSVTKILNRVHDAGLTADDLVDLLASHSIGKQETIDPSIPGTPFDTTPSILDTNFFLDTLLRGMVWPGKGFHKGQVPSPFGGEFRLQSDFAIARDQRTSCRWQGYINQQADMSTNFGKAMAKMALLGQNPARLTDCSDVIPPPTGSAPQTAKLPRGKTVLDLELTCHNGQFGLPTLANIGDLRKLTGYISKLLHL</sequence>
<evidence type="ECO:0000256" key="10">
    <source>
        <dbReference type="ARBA" id="ARBA00023004"/>
    </source>
</evidence>
<feature type="binding site" evidence="15">
    <location>
        <position position="229"/>
    </location>
    <ligand>
        <name>Ca(2+)</name>
        <dbReference type="ChEBI" id="CHEBI:29108"/>
        <label>2</label>
    </ligand>
</feature>
<evidence type="ECO:0000256" key="6">
    <source>
        <dbReference type="ARBA" id="ARBA00022723"/>
    </source>
</evidence>
<dbReference type="InterPro" id="IPR044831">
    <property type="entry name" value="Ccp1-like"/>
</dbReference>
<dbReference type="RefSeq" id="XP_037215948.1">
    <property type="nucleotide sequence ID" value="XM_037366554.1"/>
</dbReference>
<dbReference type="Proteomes" id="UP000636479">
    <property type="component" value="Unassembled WGS sequence"/>
</dbReference>
<dbReference type="PROSITE" id="PS00435">
    <property type="entry name" value="PEROXIDASE_1"/>
    <property type="match status" value="1"/>
</dbReference>
<dbReference type="InterPro" id="IPR019793">
    <property type="entry name" value="Peroxidases_heam-ligand_BS"/>
</dbReference>
<keyword evidence="12" id="KW-0325">Glycoprotein</keyword>
<keyword evidence="6 15" id="KW-0479">Metal-binding</keyword>
<feature type="disulfide bond" evidence="17">
    <location>
        <begin position="32"/>
        <end position="44"/>
    </location>
</feature>
<keyword evidence="10 15" id="KW-0408">Iron</keyword>
<feature type="binding site" evidence="15">
    <location>
        <position position="97"/>
    </location>
    <ligand>
        <name>Ca(2+)</name>
        <dbReference type="ChEBI" id="CHEBI:29108"/>
        <label>1</label>
    </ligand>
</feature>
<evidence type="ECO:0000256" key="2">
    <source>
        <dbReference type="ARBA" id="ARBA00006089"/>
    </source>
</evidence>
<evidence type="ECO:0000256" key="18">
    <source>
        <dbReference type="RuleBase" id="RU363051"/>
    </source>
</evidence>
<dbReference type="Gene3D" id="1.10.420.10">
    <property type="entry name" value="Peroxidase, domain 2"/>
    <property type="match status" value="1"/>
</dbReference>
<keyword evidence="21" id="KW-1185">Reference proteome</keyword>
<name>A0A8H6S9C5_9AGAR</name>
<evidence type="ECO:0000313" key="21">
    <source>
        <dbReference type="Proteomes" id="UP000636479"/>
    </source>
</evidence>
<dbReference type="GO" id="GO:0034599">
    <property type="term" value="P:cellular response to oxidative stress"/>
    <property type="evidence" value="ECO:0007669"/>
    <property type="project" value="InterPro"/>
</dbReference>
<evidence type="ECO:0000256" key="8">
    <source>
        <dbReference type="ARBA" id="ARBA00022837"/>
    </source>
</evidence>
<dbReference type="InterPro" id="IPR024589">
    <property type="entry name" value="Ligninase_C"/>
</dbReference>
<dbReference type="OrthoDB" id="2113341at2759"/>
<dbReference type="GO" id="GO:0042744">
    <property type="term" value="P:hydrogen peroxide catabolic process"/>
    <property type="evidence" value="ECO:0007669"/>
    <property type="project" value="UniProtKB-KW"/>
</dbReference>
<reference evidence="20" key="1">
    <citation type="submission" date="2020-05" db="EMBL/GenBank/DDBJ databases">
        <title>Mycena genomes resolve the evolution of fungal bioluminescence.</title>
        <authorList>
            <person name="Tsai I.J."/>
        </authorList>
    </citation>
    <scope>NUCLEOTIDE SEQUENCE</scope>
    <source>
        <strain evidence="20">171206Taipei</strain>
    </source>
</reference>
<dbReference type="GeneID" id="59349070"/>
<feature type="active site" description="Proton acceptor" evidence="14">
    <location>
        <position position="76"/>
    </location>
</feature>
<keyword evidence="11 17" id="KW-1015">Disulfide bond</keyword>
<dbReference type="PRINTS" id="PR00458">
    <property type="entry name" value="PEROXIDASE"/>
</dbReference>
<evidence type="ECO:0000256" key="15">
    <source>
        <dbReference type="PIRSR" id="PIRSR601621-2"/>
    </source>
</evidence>
<proteinExistence type="inferred from homology"/>
<feature type="signal peptide" evidence="18">
    <location>
        <begin position="1"/>
        <end position="18"/>
    </location>
</feature>
<evidence type="ECO:0000256" key="16">
    <source>
        <dbReference type="PIRSR" id="PIRSR601621-3"/>
    </source>
</evidence>
<dbReference type="CDD" id="cd00692">
    <property type="entry name" value="ligninase"/>
    <property type="match status" value="1"/>
</dbReference>
<protein>
    <recommendedName>
        <fullName evidence="18">Peroxidase</fullName>
        <ecNumber evidence="18">1.11.1.-</ecNumber>
    </recommendedName>
</protein>
<feature type="site" description="Transition state stabilizer" evidence="16">
    <location>
        <position position="72"/>
    </location>
</feature>
<keyword evidence="5 15" id="KW-0349">Heme</keyword>
<dbReference type="PANTHER" id="PTHR31356:SF66">
    <property type="entry name" value="CATALASE-PEROXIDASE"/>
    <property type="match status" value="1"/>
</dbReference>
<evidence type="ECO:0000256" key="7">
    <source>
        <dbReference type="ARBA" id="ARBA00022729"/>
    </source>
</evidence>
<keyword evidence="8 15" id="KW-0106">Calcium</keyword>
<evidence type="ECO:0000313" key="20">
    <source>
        <dbReference type="EMBL" id="KAF7294585.1"/>
    </source>
</evidence>
<feature type="binding site" evidence="15">
    <location>
        <position position="224"/>
    </location>
    <ligand>
        <name>Ca(2+)</name>
        <dbReference type="ChEBI" id="CHEBI:29108"/>
        <label>2</label>
    </ligand>
</feature>
<dbReference type="InterPro" id="IPR019794">
    <property type="entry name" value="Peroxidases_AS"/>
</dbReference>
<feature type="disulfide bond" evidence="17">
    <location>
        <begin position="63"/>
        <end position="149"/>
    </location>
</feature>
<comment type="similarity">
    <text evidence="2 18">Belongs to the peroxidase family. Ligninase subfamily.</text>
</comment>